<organism evidence="2 3">
    <name type="scientific">Deinococcus soli</name>
    <name type="common">ex Cha et al. 2016</name>
    <dbReference type="NCBI Taxonomy" id="1309411"/>
    <lineage>
        <taxon>Bacteria</taxon>
        <taxon>Thermotogati</taxon>
        <taxon>Deinococcota</taxon>
        <taxon>Deinococci</taxon>
        <taxon>Deinococcales</taxon>
        <taxon>Deinococcaceae</taxon>
        <taxon>Deinococcus</taxon>
    </lineage>
</organism>
<dbReference type="Proteomes" id="UP001185331">
    <property type="component" value="Unassembled WGS sequence"/>
</dbReference>
<sequence>MENTAVSGGYRQRMRGAQMRCTKCDPARGRWHGQFPRKHTREYALHVGPDRMLYSPDDERAPRPLTPLGEDVTVRLVAFWPGLIAATFESADHAAFTAFRAEHEARGCMVECVSEAELERARARHAAQVQGADAGTGRPRPSRGAGHD</sequence>
<name>A0AAE3XCR6_9DEIO</name>
<feature type="region of interest" description="Disordered" evidence="1">
    <location>
        <begin position="123"/>
        <end position="148"/>
    </location>
</feature>
<proteinExistence type="predicted"/>
<protein>
    <submittedName>
        <fullName evidence="2">Uncharacterized protein</fullName>
    </submittedName>
</protein>
<dbReference type="AlphaFoldDB" id="A0AAE3XCR6"/>
<dbReference type="RefSeq" id="WP_309855132.1">
    <property type="nucleotide sequence ID" value="NZ_JAVDQJ010000005.1"/>
</dbReference>
<accession>A0AAE3XCR6</accession>
<evidence type="ECO:0000313" key="2">
    <source>
        <dbReference type="EMBL" id="MDR6218549.1"/>
    </source>
</evidence>
<evidence type="ECO:0000313" key="3">
    <source>
        <dbReference type="Proteomes" id="UP001185331"/>
    </source>
</evidence>
<evidence type="ECO:0000256" key="1">
    <source>
        <dbReference type="SAM" id="MobiDB-lite"/>
    </source>
</evidence>
<dbReference type="EMBL" id="JAVDQK010000004">
    <property type="protein sequence ID" value="MDR6218549.1"/>
    <property type="molecule type" value="Genomic_DNA"/>
</dbReference>
<gene>
    <name evidence="2" type="ORF">J2Y00_002112</name>
</gene>
<comment type="caution">
    <text evidence="2">The sequence shown here is derived from an EMBL/GenBank/DDBJ whole genome shotgun (WGS) entry which is preliminary data.</text>
</comment>
<reference evidence="2" key="1">
    <citation type="submission" date="2023-07" db="EMBL/GenBank/DDBJ databases">
        <title>Sorghum-associated microbial communities from plants grown in Nebraska, USA.</title>
        <authorList>
            <person name="Schachtman D."/>
        </authorList>
    </citation>
    <scope>NUCLEOTIDE SEQUENCE</scope>
    <source>
        <strain evidence="2">BE330</strain>
    </source>
</reference>